<proteinExistence type="predicted"/>
<protein>
    <submittedName>
        <fullName evidence="2">Uncharacterized protein LOC105041768</fullName>
    </submittedName>
</protein>
<reference evidence="2" key="1">
    <citation type="submission" date="2025-08" db="UniProtKB">
        <authorList>
            <consortium name="RefSeq"/>
        </authorList>
    </citation>
    <scope>IDENTIFICATION</scope>
</reference>
<dbReference type="OrthoDB" id="693830at2759"/>
<organism evidence="1 2">
    <name type="scientific">Elaeis guineensis var. tenera</name>
    <name type="common">Oil palm</name>
    <dbReference type="NCBI Taxonomy" id="51953"/>
    <lineage>
        <taxon>Eukaryota</taxon>
        <taxon>Viridiplantae</taxon>
        <taxon>Streptophyta</taxon>
        <taxon>Embryophyta</taxon>
        <taxon>Tracheophyta</taxon>
        <taxon>Spermatophyta</taxon>
        <taxon>Magnoliopsida</taxon>
        <taxon>Liliopsida</taxon>
        <taxon>Arecaceae</taxon>
        <taxon>Arecoideae</taxon>
        <taxon>Cocoseae</taxon>
        <taxon>Elaeidinae</taxon>
        <taxon>Elaeis</taxon>
    </lineage>
</organism>
<keyword evidence="1" id="KW-1185">Reference proteome</keyword>
<evidence type="ECO:0000313" key="1">
    <source>
        <dbReference type="Proteomes" id="UP000504607"/>
    </source>
</evidence>
<dbReference type="Gene3D" id="1.25.70.10">
    <property type="entry name" value="Transcription termination factor 3, mitochondrial"/>
    <property type="match status" value="1"/>
</dbReference>
<dbReference type="AlphaFoldDB" id="A0A6I9QZI3"/>
<dbReference type="InterPro" id="IPR038538">
    <property type="entry name" value="MTERF_sf"/>
</dbReference>
<dbReference type="RefSeq" id="XP_010917093.1">
    <property type="nucleotide sequence ID" value="XM_010918791.3"/>
</dbReference>
<feature type="non-terminal residue" evidence="2">
    <location>
        <position position="136"/>
    </location>
</feature>
<accession>A0A6I9QZI3</accession>
<dbReference type="Proteomes" id="UP000504607">
    <property type="component" value="Chromosome 3"/>
</dbReference>
<name>A0A6I9QZI3_ELAGV</name>
<sequence>MLFIKRRWRPPLLPPFPPPSILSSYSSSPAAAETTTSSSSPLPFMAEYLMDRLGYSKEKALVASKSLLHITTPDKPDAVLAFLRRHAGLSPRQLHAFVRRRPTVLATNVPSNLLPKLKLLERLLPSPAPPKDLAYL</sequence>
<gene>
    <name evidence="2" type="primary">LOC105041768</name>
</gene>
<evidence type="ECO:0000313" key="2">
    <source>
        <dbReference type="RefSeq" id="XP_010917093.1"/>
    </source>
</evidence>
<dbReference type="InParanoid" id="A0A6I9QZI3"/>